<dbReference type="GO" id="GO:0005524">
    <property type="term" value="F:ATP binding"/>
    <property type="evidence" value="ECO:0007669"/>
    <property type="project" value="UniProtKB-KW"/>
</dbReference>
<proteinExistence type="predicted"/>
<feature type="domain" description="C962R-like N-terminal AEP" evidence="1">
    <location>
        <begin position="33"/>
        <end position="181"/>
    </location>
</feature>
<dbReference type="Pfam" id="PF13245">
    <property type="entry name" value="AAA_19"/>
    <property type="match status" value="1"/>
</dbReference>
<dbReference type="GO" id="GO:0016787">
    <property type="term" value="F:hydrolase activity"/>
    <property type="evidence" value="ECO:0007669"/>
    <property type="project" value="UniProtKB-KW"/>
</dbReference>
<dbReference type="GO" id="GO:0003677">
    <property type="term" value="F:DNA binding"/>
    <property type="evidence" value="ECO:0007669"/>
    <property type="project" value="InterPro"/>
</dbReference>
<dbReference type="Gene3D" id="3.40.50.300">
    <property type="entry name" value="P-loop containing nucleotide triphosphate hydrolases"/>
    <property type="match status" value="2"/>
</dbReference>
<dbReference type="EMBL" id="MN739900">
    <property type="protein sequence ID" value="QHT76715.1"/>
    <property type="molecule type" value="Genomic_DNA"/>
</dbReference>
<accession>A0A6C0H9C6</accession>
<reference evidence="2" key="1">
    <citation type="journal article" date="2020" name="Nature">
        <title>Giant virus diversity and host interactions through global metagenomics.</title>
        <authorList>
            <person name="Schulz F."/>
            <person name="Roux S."/>
            <person name="Paez-Espino D."/>
            <person name="Jungbluth S."/>
            <person name="Walsh D.A."/>
            <person name="Denef V.J."/>
            <person name="McMahon K.D."/>
            <person name="Konstantinidis K.T."/>
            <person name="Eloe-Fadrosh E.A."/>
            <person name="Kyrpides N.C."/>
            <person name="Woyke T."/>
        </authorList>
    </citation>
    <scope>NUCLEOTIDE SEQUENCE</scope>
    <source>
        <strain evidence="2">GVMAG-M-3300023179-82</strain>
    </source>
</reference>
<dbReference type="Gene3D" id="3.30.420.10">
    <property type="entry name" value="Ribonuclease H-like superfamily/Ribonuclease H"/>
    <property type="match status" value="1"/>
</dbReference>
<dbReference type="Pfam" id="PF23162">
    <property type="entry name" value="AEP_C962R"/>
    <property type="match status" value="1"/>
</dbReference>
<dbReference type="PANTHER" id="PTHR11070:SF2">
    <property type="entry name" value="ATP-DEPENDENT DNA HELICASE SRS2"/>
    <property type="match status" value="1"/>
</dbReference>
<protein>
    <recommendedName>
        <fullName evidence="1">C962R-like N-terminal AEP domain-containing protein</fullName>
    </recommendedName>
</protein>
<dbReference type="SUPFAM" id="SSF52540">
    <property type="entry name" value="P-loop containing nucleoside triphosphate hydrolases"/>
    <property type="match status" value="1"/>
</dbReference>
<name>A0A6C0H9C6_9ZZZZ</name>
<evidence type="ECO:0000259" key="1">
    <source>
        <dbReference type="Pfam" id="PF23162"/>
    </source>
</evidence>
<evidence type="ECO:0000313" key="2">
    <source>
        <dbReference type="EMBL" id="QHT76715.1"/>
    </source>
</evidence>
<dbReference type="InterPro" id="IPR027417">
    <property type="entry name" value="P-loop_NTPase"/>
</dbReference>
<dbReference type="GO" id="GO:0000725">
    <property type="term" value="P:recombinational repair"/>
    <property type="evidence" value="ECO:0007669"/>
    <property type="project" value="TreeGrafter"/>
</dbReference>
<dbReference type="InterPro" id="IPR012337">
    <property type="entry name" value="RNaseH-like_sf"/>
</dbReference>
<dbReference type="InterPro" id="IPR000212">
    <property type="entry name" value="DNA_helicase_UvrD/REP"/>
</dbReference>
<dbReference type="PANTHER" id="PTHR11070">
    <property type="entry name" value="UVRD / RECB / PCRA DNA HELICASE FAMILY MEMBER"/>
    <property type="match status" value="1"/>
</dbReference>
<dbReference type="SUPFAM" id="SSF53098">
    <property type="entry name" value="Ribonuclease H-like"/>
    <property type="match status" value="1"/>
</dbReference>
<dbReference type="InterPro" id="IPR036397">
    <property type="entry name" value="RNaseH_sf"/>
</dbReference>
<dbReference type="InterPro" id="IPR056443">
    <property type="entry name" value="AEP_C962R"/>
</dbReference>
<sequence>MICQEINNLIIFLNYYTYTSSFNISSYGNNIIGKYYIPSKKLNEFIKLYIICLNKGLKLSILENISDTNPIIININFKLCDTNNYEYIICLIKQYIEIIKEYLIINENNFIISIFEKNDKYTKFHIIFNNCICDTQMRNFIDKEVIKRFYHNKNILSLSNDWDFVYLYGSQEPNQEYGYKLLKIFIDTQLNEYDINKLSLEDIIKYSSFIYNKKYNIKYKNKQKSIIKNVFNDNQLLFINSDIKNCVVLGNPGCGKTKTIIEYCIDKFNKNIITTSKNFLIISFSKKAQTDFIKRGKTSSQPILFNNMNVKTIHSLAVLIFNKLFNKTSKTINTIILATYKNLLNNPKNLNNIYVLSNCLFIIIDEAQDINENQYNLIMLISKLLNIPLILVGDPNQNIYQFQGGSDKFLMNHNKETQFYLTHNYRSTNQIIQFCNYIRPHNFLPQMISGKNINNSKPLVYCNTINNILEHIKIELTNNEYKLHDIAIIGPVKLSHPINDGYMSIGLQLICNYLEKKNIKYIKHFTDPENKEFNNQKNFEIKENYVNIITSHGSKGLEFKKTLVINFHLNTFSKKPTEEEYIKYKYLWYVTLSRAINKLIIYVDSSKQIFPDIFNIPNELYTINTPINKYKLEFKNNDKPHRFTITDMLNNNDYFNEKTFYEFNNLFKYSIQKEQLFVIDNTNIFENDIYSCLYGLFIEDLFEFYYYKNKNNLLTLINIRKQKLNNILFITNKENIIIYKKLQKKKFIDSNGLLISQKNYEIDKNKLSNEERDFILWCYNKLKSNIIIIYIKNKVFTYDKNYLIKLYDSLLLNFDEKTIFNIVLYFYQIQNECEYLLNHDFTQHLISLETYYIHLDNLSKQYNNFQFHIHNSHTNINLTGEIDILHQNKIIDLKFINSINEKHIIQILLYYNNYSIDWNIKNNLEIWNIKDGYKYIIEFDNNITCWDVNCFICKILEIQMFNNIFILDLETNTKNINIDFTEPSNTEIIDRFVYEYNFNCIISDGLIKNISPLTTSFITNITDEDLVNADINLSKFKSDMDKIMLYCDKPLFIGHNAKRFDFPILFYYNLLDKNKIKLLDSMHFIPLLTHNENKSKKLIDLYNYVFNTNIKQTHRAKGDTMLIVDICRKLGISSEDIINMCDDPKH</sequence>
<dbReference type="AlphaFoldDB" id="A0A6C0H9C6"/>
<organism evidence="2">
    <name type="scientific">viral metagenome</name>
    <dbReference type="NCBI Taxonomy" id="1070528"/>
    <lineage>
        <taxon>unclassified sequences</taxon>
        <taxon>metagenomes</taxon>
        <taxon>organismal metagenomes</taxon>
    </lineage>
</organism>
<dbReference type="GO" id="GO:0043138">
    <property type="term" value="F:3'-5' DNA helicase activity"/>
    <property type="evidence" value="ECO:0007669"/>
    <property type="project" value="TreeGrafter"/>
</dbReference>